<name>A0ACB8UEJ4_9APHY</name>
<sequence>MSGLAEELLADLEGLSEGEEDYQEGPEQEQAGPSAGNGRNNGLKRKVREDEDEGMSEEEEEAETADDGKGEVGSLVLEGGVRPAEELDAEEVQRMELGNVEDVRKVAKLYGSKRMNDILKEIDKYQANPSTPEQMALPTHSNPEYQLIVQANNLSVDVDNEILVVHKFIRDHYAAKFPELEQLVQDPQMYIRAVRALANSDDPTKVNLNAFLPSAIVMSVMITATTTTGQPLPDAEWEAVERACDLADNLEEARKKIFMYVSSRMNILAPNLSAIVGTTTAAKLLGVAGGLGGVAKMPACNVHLLGAQKKIAAGFSSVTQRRHTGFVFQSELVQTTPPEYRMKVQRTIGAKCALAARMDLERQRRDGSYGEDLREKIEKHIDRLAAPPPTKITKALPIPNDGPKKRRGGKRARKAKEAYAQTELRKLQNRMAFGEAEEEVGAFDQTKGLGMIGSGKVRAGTGEAKSRAKLSKANKLRTAALTHAAQSSLGSSSTAGTATSLTVTPVQGFELTNRAALAQKAKEANERWFAGGTFSFIGQKGA</sequence>
<evidence type="ECO:0000313" key="2">
    <source>
        <dbReference type="Proteomes" id="UP001055072"/>
    </source>
</evidence>
<organism evidence="1 2">
    <name type="scientific">Irpex rosettiformis</name>
    <dbReference type="NCBI Taxonomy" id="378272"/>
    <lineage>
        <taxon>Eukaryota</taxon>
        <taxon>Fungi</taxon>
        <taxon>Dikarya</taxon>
        <taxon>Basidiomycota</taxon>
        <taxon>Agaricomycotina</taxon>
        <taxon>Agaricomycetes</taxon>
        <taxon>Polyporales</taxon>
        <taxon>Irpicaceae</taxon>
        <taxon>Irpex</taxon>
    </lineage>
</organism>
<proteinExistence type="predicted"/>
<dbReference type="EMBL" id="MU274903">
    <property type="protein sequence ID" value="KAI0092439.1"/>
    <property type="molecule type" value="Genomic_DNA"/>
</dbReference>
<protein>
    <submittedName>
        <fullName evidence="1">Nop domain-containing protein</fullName>
    </submittedName>
</protein>
<evidence type="ECO:0000313" key="1">
    <source>
        <dbReference type="EMBL" id="KAI0092439.1"/>
    </source>
</evidence>
<reference evidence="1" key="1">
    <citation type="journal article" date="2021" name="Environ. Microbiol.">
        <title>Gene family expansions and transcriptome signatures uncover fungal adaptations to wood decay.</title>
        <authorList>
            <person name="Hage H."/>
            <person name="Miyauchi S."/>
            <person name="Viragh M."/>
            <person name="Drula E."/>
            <person name="Min B."/>
            <person name="Chaduli D."/>
            <person name="Navarro D."/>
            <person name="Favel A."/>
            <person name="Norest M."/>
            <person name="Lesage-Meessen L."/>
            <person name="Balint B."/>
            <person name="Merenyi Z."/>
            <person name="de Eugenio L."/>
            <person name="Morin E."/>
            <person name="Martinez A.T."/>
            <person name="Baldrian P."/>
            <person name="Stursova M."/>
            <person name="Martinez M.J."/>
            <person name="Novotny C."/>
            <person name="Magnuson J.K."/>
            <person name="Spatafora J.W."/>
            <person name="Maurice S."/>
            <person name="Pangilinan J."/>
            <person name="Andreopoulos W."/>
            <person name="LaButti K."/>
            <person name="Hundley H."/>
            <person name="Na H."/>
            <person name="Kuo A."/>
            <person name="Barry K."/>
            <person name="Lipzen A."/>
            <person name="Henrissat B."/>
            <person name="Riley R."/>
            <person name="Ahrendt S."/>
            <person name="Nagy L.G."/>
            <person name="Grigoriev I.V."/>
            <person name="Martin F."/>
            <person name="Rosso M.N."/>
        </authorList>
    </citation>
    <scope>NUCLEOTIDE SEQUENCE</scope>
    <source>
        <strain evidence="1">CBS 384.51</strain>
    </source>
</reference>
<comment type="caution">
    <text evidence="1">The sequence shown here is derived from an EMBL/GenBank/DDBJ whole genome shotgun (WGS) entry which is preliminary data.</text>
</comment>
<dbReference type="Proteomes" id="UP001055072">
    <property type="component" value="Unassembled WGS sequence"/>
</dbReference>
<accession>A0ACB8UEJ4</accession>
<keyword evidence="2" id="KW-1185">Reference proteome</keyword>
<gene>
    <name evidence="1" type="ORF">BDY19DRAFT_983149</name>
</gene>